<evidence type="ECO:0000256" key="3">
    <source>
        <dbReference type="ARBA" id="ARBA00023125"/>
    </source>
</evidence>
<comment type="subcellular location">
    <subcellularLocation>
        <location evidence="1">Nucleus</location>
    </subcellularLocation>
</comment>
<feature type="compositionally biased region" description="Polar residues" evidence="6">
    <location>
        <begin position="40"/>
        <end position="55"/>
    </location>
</feature>
<evidence type="ECO:0000313" key="8">
    <source>
        <dbReference type="Proteomes" id="UP000593579"/>
    </source>
</evidence>
<dbReference type="InterPro" id="IPR015300">
    <property type="entry name" value="DNA-bd_pseudobarrel_sf"/>
</dbReference>
<dbReference type="Gene3D" id="2.40.330.10">
    <property type="entry name" value="DNA-binding pseudobarrel domain"/>
    <property type="match status" value="2"/>
</dbReference>
<evidence type="ECO:0000256" key="4">
    <source>
        <dbReference type="ARBA" id="ARBA00023163"/>
    </source>
</evidence>
<evidence type="ECO:0000313" key="7">
    <source>
        <dbReference type="EMBL" id="MBA0754420.1"/>
    </source>
</evidence>
<evidence type="ECO:0000256" key="6">
    <source>
        <dbReference type="SAM" id="MobiDB-lite"/>
    </source>
</evidence>
<comment type="caution">
    <text evidence="7">The sequence shown here is derived from an EMBL/GenBank/DDBJ whole genome shotgun (WGS) entry which is preliminary data.</text>
</comment>
<protein>
    <recommendedName>
        <fullName evidence="9">TF-B3 domain-containing protein</fullName>
    </recommendedName>
</protein>
<proteinExistence type="predicted"/>
<dbReference type="EMBL" id="JABEZY010261662">
    <property type="protein sequence ID" value="MBA0754420.1"/>
    <property type="molecule type" value="Genomic_DNA"/>
</dbReference>
<keyword evidence="2" id="KW-0805">Transcription regulation</keyword>
<keyword evidence="4" id="KW-0804">Transcription</keyword>
<name>A0A7J9D109_GOSGO</name>
<feature type="region of interest" description="Disordered" evidence="6">
    <location>
        <begin position="31"/>
        <end position="64"/>
    </location>
</feature>
<dbReference type="OrthoDB" id="10469821at2759"/>
<evidence type="ECO:0000256" key="5">
    <source>
        <dbReference type="ARBA" id="ARBA00023242"/>
    </source>
</evidence>
<keyword evidence="8" id="KW-1185">Reference proteome</keyword>
<keyword evidence="3" id="KW-0238">DNA-binding</keyword>
<dbReference type="SUPFAM" id="SSF101936">
    <property type="entry name" value="DNA-binding pseudobarrel domain"/>
    <property type="match status" value="1"/>
</dbReference>
<sequence>MQSDEFPEQNFNQFEDDNSMKIIKNISPRTMMEEPKPNSAMETETECNGKSNGCQVRNGDKSTSHPIIQQFKPHVMTENPFFQVVMHPSYVGHSSDKKIAMFSTPLQLKRENLNCYLQAETNRGKAIYTKRIEISFIVVIQQGQHANCHQSLASTDAFRPEKWIAPSYASRSRTEPLTALEKTKAFRIASAFKSENPFFVVIIQPSNVKSCRLHSIEKLSVISGTGWRGFAMDNNLEVDDVCAFELIEGPKTSMK</sequence>
<accession>A0A7J9D109</accession>
<evidence type="ECO:0000256" key="2">
    <source>
        <dbReference type="ARBA" id="ARBA00023015"/>
    </source>
</evidence>
<organism evidence="7 8">
    <name type="scientific">Gossypium gossypioides</name>
    <name type="common">Mexican cotton</name>
    <name type="synonym">Selera gossypioides</name>
    <dbReference type="NCBI Taxonomy" id="34282"/>
    <lineage>
        <taxon>Eukaryota</taxon>
        <taxon>Viridiplantae</taxon>
        <taxon>Streptophyta</taxon>
        <taxon>Embryophyta</taxon>
        <taxon>Tracheophyta</taxon>
        <taxon>Spermatophyta</taxon>
        <taxon>Magnoliopsida</taxon>
        <taxon>eudicotyledons</taxon>
        <taxon>Gunneridae</taxon>
        <taxon>Pentapetalae</taxon>
        <taxon>rosids</taxon>
        <taxon>malvids</taxon>
        <taxon>Malvales</taxon>
        <taxon>Malvaceae</taxon>
        <taxon>Malvoideae</taxon>
        <taxon>Gossypium</taxon>
    </lineage>
</organism>
<dbReference type="GO" id="GO:0003677">
    <property type="term" value="F:DNA binding"/>
    <property type="evidence" value="ECO:0007669"/>
    <property type="project" value="UniProtKB-KW"/>
</dbReference>
<dbReference type="InterPro" id="IPR044837">
    <property type="entry name" value="REM16-like"/>
</dbReference>
<evidence type="ECO:0000256" key="1">
    <source>
        <dbReference type="ARBA" id="ARBA00004123"/>
    </source>
</evidence>
<gene>
    <name evidence="7" type="ORF">Gogos_020748</name>
</gene>
<dbReference type="GO" id="GO:0005634">
    <property type="term" value="C:nucleus"/>
    <property type="evidence" value="ECO:0007669"/>
    <property type="project" value="UniProtKB-SubCell"/>
</dbReference>
<dbReference type="Proteomes" id="UP000593579">
    <property type="component" value="Unassembled WGS sequence"/>
</dbReference>
<evidence type="ECO:0008006" key="9">
    <source>
        <dbReference type="Google" id="ProtNLM"/>
    </source>
</evidence>
<keyword evidence="5" id="KW-0539">Nucleus</keyword>
<feature type="non-terminal residue" evidence="7">
    <location>
        <position position="255"/>
    </location>
</feature>
<dbReference type="AlphaFoldDB" id="A0A7J9D109"/>
<dbReference type="PANTHER" id="PTHR31391">
    <property type="entry name" value="B3 DOMAIN-CONTAINING PROTEIN OS11G0197600-RELATED"/>
    <property type="match status" value="1"/>
</dbReference>
<reference evidence="7 8" key="1">
    <citation type="journal article" date="2019" name="Genome Biol. Evol.">
        <title>Insights into the evolution of the New World diploid cottons (Gossypium, subgenus Houzingenia) based on genome sequencing.</title>
        <authorList>
            <person name="Grover C.E."/>
            <person name="Arick M.A. 2nd"/>
            <person name="Thrash A."/>
            <person name="Conover J.L."/>
            <person name="Sanders W.S."/>
            <person name="Peterson D.G."/>
            <person name="Frelichowski J.E."/>
            <person name="Scheffler J.A."/>
            <person name="Scheffler B.E."/>
            <person name="Wendel J.F."/>
        </authorList>
    </citation>
    <scope>NUCLEOTIDE SEQUENCE [LARGE SCALE GENOMIC DNA]</scope>
    <source>
        <strain evidence="7">5</strain>
        <tissue evidence="7">Leaf</tissue>
    </source>
</reference>